<name>A0A2T4MZI5_AERVE</name>
<dbReference type="RefSeq" id="WP_107683859.1">
    <property type="nucleotide sequence ID" value="NZ_PZKL01000037.1"/>
</dbReference>
<comment type="caution">
    <text evidence="2">The sequence shown here is derived from an EMBL/GenBank/DDBJ whole genome shotgun (WGS) entry which is preliminary data.</text>
</comment>
<dbReference type="Gene3D" id="1.10.10.60">
    <property type="entry name" value="Homeodomain-like"/>
    <property type="match status" value="1"/>
</dbReference>
<dbReference type="AlphaFoldDB" id="A0A2T4MZI5"/>
<organism evidence="2 3">
    <name type="scientific">Aeromonas veronii</name>
    <dbReference type="NCBI Taxonomy" id="654"/>
    <lineage>
        <taxon>Bacteria</taxon>
        <taxon>Pseudomonadati</taxon>
        <taxon>Pseudomonadota</taxon>
        <taxon>Gammaproteobacteria</taxon>
        <taxon>Aeromonadales</taxon>
        <taxon>Aeromonadaceae</taxon>
        <taxon>Aeromonas</taxon>
    </lineage>
</organism>
<evidence type="ECO:0000313" key="3">
    <source>
        <dbReference type="Proteomes" id="UP000241986"/>
    </source>
</evidence>
<dbReference type="PROSITE" id="PS50090">
    <property type="entry name" value="MYB_LIKE"/>
    <property type="match status" value="1"/>
</dbReference>
<dbReference type="CDD" id="cd00167">
    <property type="entry name" value="SANT"/>
    <property type="match status" value="1"/>
</dbReference>
<sequence>MAKLGVRLTEVTDFTNEERQFLVENVKKMTTAEMADALKRTNREVVLMCRQMGLIKDVVYAVKGSKNAWTDKEDKFITDNINELTHGKMGVALGRTDLDVRNRCRKLGLKKYQTLAQDPEHEKKMDFIKNNYKTMTHAEMAEATGLTKAKVSKICARKKYTKENPWDEEQDIKIKELIKQGKNWTEVHAYFPERTLYSVQQRCCKLKKEI</sequence>
<accession>A0A2T4MZI5</accession>
<dbReference type="InterPro" id="IPR009057">
    <property type="entry name" value="Homeodomain-like_sf"/>
</dbReference>
<evidence type="ECO:0000259" key="1">
    <source>
        <dbReference type="PROSITE" id="PS50090"/>
    </source>
</evidence>
<proteinExistence type="predicted"/>
<evidence type="ECO:0000313" key="2">
    <source>
        <dbReference type="EMBL" id="PTH79977.1"/>
    </source>
</evidence>
<protein>
    <recommendedName>
        <fullName evidence="1">Myb-like domain-containing protein</fullName>
    </recommendedName>
</protein>
<dbReference type="SUPFAM" id="SSF46689">
    <property type="entry name" value="Homeodomain-like"/>
    <property type="match status" value="1"/>
</dbReference>
<dbReference type="Pfam" id="PF00249">
    <property type="entry name" value="Myb_DNA-binding"/>
    <property type="match status" value="1"/>
</dbReference>
<dbReference type="InterPro" id="IPR001005">
    <property type="entry name" value="SANT/Myb"/>
</dbReference>
<gene>
    <name evidence="2" type="ORF">DAA48_15515</name>
</gene>
<feature type="domain" description="Myb-like" evidence="1">
    <location>
        <begin position="158"/>
        <end position="202"/>
    </location>
</feature>
<dbReference type="SMART" id="SM00717">
    <property type="entry name" value="SANT"/>
    <property type="match status" value="3"/>
</dbReference>
<dbReference type="EMBL" id="PZKL01000037">
    <property type="protein sequence ID" value="PTH79977.1"/>
    <property type="molecule type" value="Genomic_DNA"/>
</dbReference>
<dbReference type="Proteomes" id="UP000241986">
    <property type="component" value="Unassembled WGS sequence"/>
</dbReference>
<reference evidence="2 3" key="1">
    <citation type="submission" date="2018-03" db="EMBL/GenBank/DDBJ databases">
        <title>Aeromonas veronii whole genome sequencing and analysis.</title>
        <authorList>
            <person name="Xie H."/>
            <person name="Liu T."/>
            <person name="Wang K."/>
        </authorList>
    </citation>
    <scope>NUCLEOTIDE SEQUENCE [LARGE SCALE GENOMIC DNA]</scope>
    <source>
        <strain evidence="2 3">XH.VA.1</strain>
    </source>
</reference>